<evidence type="ECO:0000256" key="12">
    <source>
        <dbReference type="ARBA" id="ARBA00023326"/>
    </source>
</evidence>
<evidence type="ECO:0000313" key="18">
    <source>
        <dbReference type="EMBL" id="ORY90229.1"/>
    </source>
</evidence>
<evidence type="ECO:0000313" key="19">
    <source>
        <dbReference type="Proteomes" id="UP000193467"/>
    </source>
</evidence>
<dbReference type="InParanoid" id="A0A1Y2G0S0"/>
<protein>
    <recommendedName>
        <fullName evidence="14">galacturonan 1,4-alpha-galacturonidase</fullName>
        <ecNumber evidence="14">3.2.1.67</ecNumber>
    </recommendedName>
</protein>
<organism evidence="18 19">
    <name type="scientific">Leucosporidium creatinivorum</name>
    <dbReference type="NCBI Taxonomy" id="106004"/>
    <lineage>
        <taxon>Eukaryota</taxon>
        <taxon>Fungi</taxon>
        <taxon>Dikarya</taxon>
        <taxon>Basidiomycota</taxon>
        <taxon>Pucciniomycotina</taxon>
        <taxon>Microbotryomycetes</taxon>
        <taxon>Leucosporidiales</taxon>
        <taxon>Leucosporidium</taxon>
    </lineage>
</organism>
<evidence type="ECO:0000256" key="11">
    <source>
        <dbReference type="ARBA" id="ARBA00023316"/>
    </source>
</evidence>
<keyword evidence="10 16" id="KW-0326">Glycosidase</keyword>
<dbReference type="SUPFAM" id="SSF51126">
    <property type="entry name" value="Pectin lyase-like"/>
    <property type="match status" value="1"/>
</dbReference>
<dbReference type="AlphaFoldDB" id="A0A1Y2G0S0"/>
<evidence type="ECO:0000256" key="2">
    <source>
        <dbReference type="ARBA" id="ARBA00008834"/>
    </source>
</evidence>
<keyword evidence="4 17" id="KW-0732">Signal</keyword>
<comment type="caution">
    <text evidence="18">The sequence shown here is derived from an EMBL/GenBank/DDBJ whole genome shotgun (WGS) entry which is preliminary data.</text>
</comment>
<comment type="catalytic activity">
    <reaction evidence="15">
        <text>[(1-&gt;4)-alpha-D-galacturonosyl](n) + H2O = alpha-D-galacturonate + [(1-&gt;4)-alpha-D-galacturonosyl](n-1)</text>
        <dbReference type="Rhea" id="RHEA:14117"/>
        <dbReference type="Rhea" id="RHEA-COMP:14570"/>
        <dbReference type="Rhea" id="RHEA-COMP:14572"/>
        <dbReference type="ChEBI" id="CHEBI:15377"/>
        <dbReference type="ChEBI" id="CHEBI:58658"/>
        <dbReference type="ChEBI" id="CHEBI:140523"/>
        <dbReference type="EC" id="3.2.1.67"/>
    </reaction>
</comment>
<dbReference type="GO" id="GO:0016829">
    <property type="term" value="F:lyase activity"/>
    <property type="evidence" value="ECO:0007669"/>
    <property type="project" value="UniProtKB-KW"/>
</dbReference>
<dbReference type="GO" id="GO:0005576">
    <property type="term" value="C:extracellular region"/>
    <property type="evidence" value="ECO:0007669"/>
    <property type="project" value="UniProtKB-SubCell"/>
</dbReference>
<dbReference type="Proteomes" id="UP000193467">
    <property type="component" value="Unassembled WGS sequence"/>
</dbReference>
<comment type="subcellular location">
    <subcellularLocation>
        <location evidence="1">Secreted</location>
    </subcellularLocation>
</comment>
<evidence type="ECO:0000256" key="10">
    <source>
        <dbReference type="ARBA" id="ARBA00023295"/>
    </source>
</evidence>
<evidence type="ECO:0000256" key="8">
    <source>
        <dbReference type="ARBA" id="ARBA00023180"/>
    </source>
</evidence>
<dbReference type="InterPro" id="IPR012334">
    <property type="entry name" value="Pectin_lyas_fold"/>
</dbReference>
<dbReference type="GO" id="GO:0004650">
    <property type="term" value="F:polygalacturonase activity"/>
    <property type="evidence" value="ECO:0007669"/>
    <property type="project" value="InterPro"/>
</dbReference>
<evidence type="ECO:0000256" key="17">
    <source>
        <dbReference type="SAM" id="SignalP"/>
    </source>
</evidence>
<dbReference type="PANTHER" id="PTHR31736:SF12">
    <property type="entry name" value="EXO-POLYGALACTURONASE, PUTATIVE-RELATED"/>
    <property type="match status" value="1"/>
</dbReference>
<dbReference type="InterPro" id="IPR006626">
    <property type="entry name" value="PbH1"/>
</dbReference>
<keyword evidence="6 16" id="KW-0378">Hydrolase</keyword>
<keyword evidence="19" id="KW-1185">Reference proteome</keyword>
<proteinExistence type="inferred from homology"/>
<dbReference type="GO" id="GO:0047911">
    <property type="term" value="F:galacturan 1,4-alpha-galacturonidase activity"/>
    <property type="evidence" value="ECO:0007669"/>
    <property type="project" value="UniProtKB-EC"/>
</dbReference>
<comment type="similarity">
    <text evidence="2 16">Belongs to the glycosyl hydrolase 28 family.</text>
</comment>
<evidence type="ECO:0000256" key="16">
    <source>
        <dbReference type="RuleBase" id="RU361169"/>
    </source>
</evidence>
<evidence type="ECO:0000256" key="7">
    <source>
        <dbReference type="ARBA" id="ARBA00023157"/>
    </source>
</evidence>
<keyword evidence="8" id="KW-0325">Glycoprotein</keyword>
<evidence type="ECO:0000256" key="5">
    <source>
        <dbReference type="ARBA" id="ARBA00022737"/>
    </source>
</evidence>
<feature type="chain" id="PRO_5011988255" description="galacturonan 1,4-alpha-galacturonidase" evidence="17">
    <location>
        <begin position="20"/>
        <end position="444"/>
    </location>
</feature>
<dbReference type="EMBL" id="MCGR01000004">
    <property type="protein sequence ID" value="ORY90229.1"/>
    <property type="molecule type" value="Genomic_DNA"/>
</dbReference>
<evidence type="ECO:0000256" key="14">
    <source>
        <dbReference type="ARBA" id="ARBA00038933"/>
    </source>
</evidence>
<dbReference type="SMART" id="SM00710">
    <property type="entry name" value="PbH1"/>
    <property type="match status" value="3"/>
</dbReference>
<keyword evidence="11" id="KW-0961">Cell wall biogenesis/degradation</keyword>
<sequence length="444" mass="47978">MLAHSLLAVGVSLLGVAQAMPSNAELGHLIPRKNDWLPRKTCVVPSFNDPKQNDVPAIEKAFAECGNGGVIHFSKGTTYHINGLLRMKGCNHCVVEWDGLFLQSDDIDLIQASQVFFTFQNKSTSIIFEDAFRAHVYSPSGTGGIDGQGQAWWIKNANASDLDPGTLRRPMLMYVLYSTWLNCHHVYVDRLKLNASPNWNNLIANSTYMTIDNFNITARAVNSTIKPKNTDGFDTLNVTNIWVNNLYFDGGDDCIAWKGNNTDVGISNSVCIGSHGTSVGSLAQYAGIHDYVSGVKVKNVTFHGGNNALRIKVWPAGPTHGSAYVENVVFEDVVVDDIDTPIFVESCYESTTEECVQDPSKSTLQDITFRRVKGSSSGAKGSVVADLRCPPSAGCTVYLEDIDIVPGNGNSTATYLCQGLAANPGVPCTDSSTAEGGYVAGRLF</sequence>
<dbReference type="GO" id="GO:0045490">
    <property type="term" value="P:pectin catabolic process"/>
    <property type="evidence" value="ECO:0007669"/>
    <property type="project" value="UniProtKB-ARBA"/>
</dbReference>
<accession>A0A1Y2G0S0</accession>
<comment type="function">
    <text evidence="13">Specific in hydrolyzing the terminal glycosidic bond of polygalacturonic acid and oligogalacturonates.</text>
</comment>
<dbReference type="InterPro" id="IPR000743">
    <property type="entry name" value="Glyco_hydro_28"/>
</dbReference>
<evidence type="ECO:0000256" key="6">
    <source>
        <dbReference type="ARBA" id="ARBA00022801"/>
    </source>
</evidence>
<dbReference type="Pfam" id="PF00295">
    <property type="entry name" value="Glyco_hydro_28"/>
    <property type="match status" value="1"/>
</dbReference>
<keyword evidence="7" id="KW-1015">Disulfide bond</keyword>
<dbReference type="GO" id="GO:0071555">
    <property type="term" value="P:cell wall organization"/>
    <property type="evidence" value="ECO:0007669"/>
    <property type="project" value="UniProtKB-KW"/>
</dbReference>
<gene>
    <name evidence="18" type="ORF">BCR35DRAFT_328864</name>
</gene>
<dbReference type="Gene3D" id="2.160.20.10">
    <property type="entry name" value="Single-stranded right-handed beta-helix, Pectin lyase-like"/>
    <property type="match status" value="1"/>
</dbReference>
<reference evidence="18 19" key="1">
    <citation type="submission" date="2016-07" db="EMBL/GenBank/DDBJ databases">
        <title>Pervasive Adenine N6-methylation of Active Genes in Fungi.</title>
        <authorList>
            <consortium name="DOE Joint Genome Institute"/>
            <person name="Mondo S.J."/>
            <person name="Dannebaum R.O."/>
            <person name="Kuo R.C."/>
            <person name="Labutti K."/>
            <person name="Haridas S."/>
            <person name="Kuo A."/>
            <person name="Salamov A."/>
            <person name="Ahrendt S.R."/>
            <person name="Lipzen A."/>
            <person name="Sullivan W."/>
            <person name="Andreopoulos W.B."/>
            <person name="Clum A."/>
            <person name="Lindquist E."/>
            <person name="Daum C."/>
            <person name="Ramamoorthy G.K."/>
            <person name="Gryganskyi A."/>
            <person name="Culley D."/>
            <person name="Magnuson J.K."/>
            <person name="James T.Y."/>
            <person name="O'Malley M.A."/>
            <person name="Stajich J.E."/>
            <person name="Spatafora J.W."/>
            <person name="Visel A."/>
            <person name="Grigoriev I.V."/>
        </authorList>
    </citation>
    <scope>NUCLEOTIDE SEQUENCE [LARGE SCALE GENOMIC DNA]</scope>
    <source>
        <strain evidence="18 19">62-1032</strain>
    </source>
</reference>
<keyword evidence="18" id="KW-0456">Lyase</keyword>
<dbReference type="InterPro" id="IPR011050">
    <property type="entry name" value="Pectin_lyase_fold/virulence"/>
</dbReference>
<evidence type="ECO:0000256" key="3">
    <source>
        <dbReference type="ARBA" id="ARBA00022525"/>
    </source>
</evidence>
<evidence type="ECO:0000256" key="13">
    <source>
        <dbReference type="ARBA" id="ARBA00037312"/>
    </source>
</evidence>
<keyword evidence="3" id="KW-0964">Secreted</keyword>
<evidence type="ECO:0000256" key="1">
    <source>
        <dbReference type="ARBA" id="ARBA00004613"/>
    </source>
</evidence>
<name>A0A1Y2G0S0_9BASI</name>
<dbReference type="EC" id="3.2.1.67" evidence="14"/>
<evidence type="ECO:0000256" key="15">
    <source>
        <dbReference type="ARBA" id="ARBA00048766"/>
    </source>
</evidence>
<dbReference type="OrthoDB" id="187139at2759"/>
<dbReference type="PANTHER" id="PTHR31736">
    <property type="match status" value="1"/>
</dbReference>
<evidence type="ECO:0000256" key="9">
    <source>
        <dbReference type="ARBA" id="ARBA00023277"/>
    </source>
</evidence>
<keyword evidence="9" id="KW-0119">Carbohydrate metabolism</keyword>
<feature type="signal peptide" evidence="17">
    <location>
        <begin position="1"/>
        <end position="19"/>
    </location>
</feature>
<dbReference type="STRING" id="106004.A0A1Y2G0S0"/>
<evidence type="ECO:0000256" key="4">
    <source>
        <dbReference type="ARBA" id="ARBA00022729"/>
    </source>
</evidence>
<keyword evidence="12" id="KW-0624">Polysaccharide degradation</keyword>
<keyword evidence="5" id="KW-0677">Repeat</keyword>